<dbReference type="EMBL" id="JAFJYH010000145">
    <property type="protein sequence ID" value="KAG4417782.1"/>
    <property type="molecule type" value="Genomic_DNA"/>
</dbReference>
<evidence type="ECO:0000313" key="3">
    <source>
        <dbReference type="Proteomes" id="UP000664132"/>
    </source>
</evidence>
<dbReference type="OrthoDB" id="3548789at2759"/>
<evidence type="ECO:0000256" key="1">
    <source>
        <dbReference type="SAM" id="MobiDB-lite"/>
    </source>
</evidence>
<dbReference type="AlphaFoldDB" id="A0A8H7TEL9"/>
<accession>A0A8H7TEL9</accession>
<keyword evidence="3" id="KW-1185">Reference proteome</keyword>
<reference evidence="2" key="1">
    <citation type="submission" date="2021-02" db="EMBL/GenBank/DDBJ databases">
        <title>Genome sequence Cadophora malorum strain M34.</title>
        <authorList>
            <person name="Stefanovic E."/>
            <person name="Vu D."/>
            <person name="Scully C."/>
            <person name="Dijksterhuis J."/>
            <person name="Roader J."/>
            <person name="Houbraken J."/>
        </authorList>
    </citation>
    <scope>NUCLEOTIDE SEQUENCE</scope>
    <source>
        <strain evidence="2">M34</strain>
    </source>
</reference>
<gene>
    <name evidence="2" type="ORF">IFR04_009070</name>
</gene>
<dbReference type="Proteomes" id="UP000664132">
    <property type="component" value="Unassembled WGS sequence"/>
</dbReference>
<feature type="compositionally biased region" description="Low complexity" evidence="1">
    <location>
        <begin position="124"/>
        <end position="153"/>
    </location>
</feature>
<feature type="region of interest" description="Disordered" evidence="1">
    <location>
        <begin position="116"/>
        <end position="155"/>
    </location>
</feature>
<comment type="caution">
    <text evidence="2">The sequence shown here is derived from an EMBL/GenBank/DDBJ whole genome shotgun (WGS) entry which is preliminary data.</text>
</comment>
<sequence length="356" mass="40284">MAPNLFLLAKKAVSPWKWCSFQTKPTSNSHRLYFGKEPVAGIYALTSKGYHYLVAIKLKRKPDVHGIFRTTRNNSMCDKSELAKNNVISTTRETTEYIKSTELYNGNAKPIVKVTTTELPRNASPSSTISTTSQTSTHTTSSTHSTNTSSSWSPCLKSPIVTTDKPVNSIDYVMNKTGVLPHQMSPFGKDCHRYLRQTRSATQSTRTGISQIDINGYRFLARPLRVEYNNILDRWMFSSEIKARTMNAQICKSITYMEVDMKVCGDYVYRYFVALDDGISWVVGNLKRKSPYKSGEFLFKIDIVDKERAIARRQTIKEAAENTVLLKKRVATSSATGGEEDYVKLLRYLDLSDVKI</sequence>
<proteinExistence type="predicted"/>
<organism evidence="2 3">
    <name type="scientific">Cadophora malorum</name>
    <dbReference type="NCBI Taxonomy" id="108018"/>
    <lineage>
        <taxon>Eukaryota</taxon>
        <taxon>Fungi</taxon>
        <taxon>Dikarya</taxon>
        <taxon>Ascomycota</taxon>
        <taxon>Pezizomycotina</taxon>
        <taxon>Leotiomycetes</taxon>
        <taxon>Helotiales</taxon>
        <taxon>Ploettnerulaceae</taxon>
        <taxon>Cadophora</taxon>
    </lineage>
</organism>
<protein>
    <submittedName>
        <fullName evidence="2">Uncharacterized protein</fullName>
    </submittedName>
</protein>
<name>A0A8H7TEL9_9HELO</name>
<evidence type="ECO:0000313" key="2">
    <source>
        <dbReference type="EMBL" id="KAG4417782.1"/>
    </source>
</evidence>